<evidence type="ECO:0000313" key="2">
    <source>
        <dbReference type="Proteomes" id="UP000789524"/>
    </source>
</evidence>
<keyword evidence="2" id="KW-1185">Reference proteome</keyword>
<organism evidence="1 2">
    <name type="scientific">Danaus chrysippus</name>
    <name type="common">African queen</name>
    <dbReference type="NCBI Taxonomy" id="151541"/>
    <lineage>
        <taxon>Eukaryota</taxon>
        <taxon>Metazoa</taxon>
        <taxon>Ecdysozoa</taxon>
        <taxon>Arthropoda</taxon>
        <taxon>Hexapoda</taxon>
        <taxon>Insecta</taxon>
        <taxon>Pterygota</taxon>
        <taxon>Neoptera</taxon>
        <taxon>Endopterygota</taxon>
        <taxon>Lepidoptera</taxon>
        <taxon>Glossata</taxon>
        <taxon>Ditrysia</taxon>
        <taxon>Papilionoidea</taxon>
        <taxon>Nymphalidae</taxon>
        <taxon>Danainae</taxon>
        <taxon>Danaini</taxon>
        <taxon>Danaina</taxon>
        <taxon>Danaus</taxon>
        <taxon>Anosia</taxon>
    </lineage>
</organism>
<sequence>MFLEDFSLYLTPQADESEATNDSSCCAGTYIFNDLNIYIARRLRENVFHIRYGIGSLGASRNAYATEDDRISAAQRTGLARETGAAATKLNIQKRPSAARLPNTA</sequence>
<protein>
    <submittedName>
        <fullName evidence="1">(African queen) hypothetical protein</fullName>
    </submittedName>
</protein>
<accession>A0A8J2QRR4</accession>
<dbReference type="Proteomes" id="UP000789524">
    <property type="component" value="Unassembled WGS sequence"/>
</dbReference>
<comment type="caution">
    <text evidence="1">The sequence shown here is derived from an EMBL/GenBank/DDBJ whole genome shotgun (WGS) entry which is preliminary data.</text>
</comment>
<reference evidence="1" key="1">
    <citation type="submission" date="2021-09" db="EMBL/GenBank/DDBJ databases">
        <authorList>
            <person name="Martin H S."/>
        </authorList>
    </citation>
    <scope>NUCLEOTIDE SEQUENCE</scope>
</reference>
<evidence type="ECO:0000313" key="1">
    <source>
        <dbReference type="EMBL" id="CAG9567722.1"/>
    </source>
</evidence>
<name>A0A8J2QRR4_9NEOP</name>
<dbReference type="AlphaFoldDB" id="A0A8J2QRR4"/>
<gene>
    <name evidence="1" type="ORF">DCHRY22_LOCUS7894</name>
</gene>
<proteinExistence type="predicted"/>
<dbReference type="EMBL" id="CAKASE010000059">
    <property type="protein sequence ID" value="CAG9567722.1"/>
    <property type="molecule type" value="Genomic_DNA"/>
</dbReference>